<keyword evidence="2" id="KW-1185">Reference proteome</keyword>
<name>A0A3R9RL97_9CREN</name>
<dbReference type="Proteomes" id="UP000277582">
    <property type="component" value="Unassembled WGS sequence"/>
</dbReference>
<dbReference type="AlphaFoldDB" id="A0A3R9RL97"/>
<protein>
    <recommendedName>
        <fullName evidence="3">PglZ domain-containing protein</fullName>
    </recommendedName>
</protein>
<organism evidence="1 2">
    <name type="scientific">Candidatus Methanodesulfokora washburnensis</name>
    <dbReference type="NCBI Taxonomy" id="2478471"/>
    <lineage>
        <taxon>Archaea</taxon>
        <taxon>Thermoproteota</taxon>
        <taxon>Candidatus Korarchaeia</taxon>
        <taxon>Candidatus Korarchaeia incertae sedis</taxon>
        <taxon>Candidatus Methanodesulfokora</taxon>
    </lineage>
</organism>
<dbReference type="RefSeq" id="WP_125672296.1">
    <property type="nucleotide sequence ID" value="NZ_RCOS01000138.1"/>
</dbReference>
<proteinExistence type="predicted"/>
<dbReference type="EMBL" id="RCOS01000138">
    <property type="protein sequence ID" value="RSN72767.1"/>
    <property type="molecule type" value="Genomic_DNA"/>
</dbReference>
<reference evidence="1 2" key="1">
    <citation type="submission" date="2018-10" db="EMBL/GenBank/DDBJ databases">
        <title>Co-occurring genomic capacity for anaerobic methane metabolism and dissimilatory sulfite reduction discovered in the Korarchaeota.</title>
        <authorList>
            <person name="Mckay L.J."/>
            <person name="Dlakic M."/>
            <person name="Fields M.W."/>
            <person name="Delmont T.O."/>
            <person name="Eren A.M."/>
            <person name="Jay Z.J."/>
            <person name="Klingelsmith K.B."/>
            <person name="Rusch D.B."/>
            <person name="Inskeep W.P."/>
        </authorList>
    </citation>
    <scope>NUCLEOTIDE SEQUENCE [LARGE SCALE GENOMIC DNA]</scope>
    <source>
        <strain evidence="1 2">MDKW</strain>
    </source>
</reference>
<sequence length="300" mass="33655">MTENFVLSLIREKDPTSVIFSKMIELAESKLQLSDLDKSYEDIEDELLRLEKWLFDAWGVDLYRYHLANREKNKLAISKAFKLASEKGANVLISDGYSFREHVVVKNSIKAEVDEDFGLSATPSITSEASKIFFDVPDLKQAFSGRRFIEGSSWEMCIVDKIKNPPKTGKKKGIAFLTYYPDAPLHEAKKHGIIELQSITAVVGDLVSLIDELSSNVPLVVTGDHGYIFTKGNPGLFLWKNWEPKNRYGESYGEFQLKIDETTVAIGRKHAPKTTESMITHGGVSLAESLVPITIIHKKG</sequence>
<evidence type="ECO:0000313" key="1">
    <source>
        <dbReference type="EMBL" id="RSN72767.1"/>
    </source>
</evidence>
<accession>A0A3R9RL97</accession>
<comment type="caution">
    <text evidence="1">The sequence shown here is derived from an EMBL/GenBank/DDBJ whole genome shotgun (WGS) entry which is preliminary data.</text>
</comment>
<gene>
    <name evidence="1" type="ORF">D6D85_12510</name>
</gene>
<evidence type="ECO:0000313" key="2">
    <source>
        <dbReference type="Proteomes" id="UP000277582"/>
    </source>
</evidence>
<evidence type="ECO:0008006" key="3">
    <source>
        <dbReference type="Google" id="ProtNLM"/>
    </source>
</evidence>